<dbReference type="WBParaSite" id="nRc.2.0.1.t15821-RA">
    <property type="protein sequence ID" value="nRc.2.0.1.t15821-RA"/>
    <property type="gene ID" value="nRc.2.0.1.g15821"/>
</dbReference>
<accession>A0A915IPT5</accession>
<sequence>MCFYKVSKPLGLIGQQWFPPEYRSTFDPWLWYLFRHPLRWVELKSVICVAVAVKLDVAGSGRAGMSTVSGSLAMFKSKIGVSRSSSSVGSTSCAEVG</sequence>
<protein>
    <submittedName>
        <fullName evidence="2">Uncharacterized protein</fullName>
    </submittedName>
</protein>
<organism evidence="1 2">
    <name type="scientific">Romanomermis culicivorax</name>
    <name type="common">Nematode worm</name>
    <dbReference type="NCBI Taxonomy" id="13658"/>
    <lineage>
        <taxon>Eukaryota</taxon>
        <taxon>Metazoa</taxon>
        <taxon>Ecdysozoa</taxon>
        <taxon>Nematoda</taxon>
        <taxon>Enoplea</taxon>
        <taxon>Dorylaimia</taxon>
        <taxon>Mermithida</taxon>
        <taxon>Mermithoidea</taxon>
        <taxon>Mermithidae</taxon>
        <taxon>Romanomermis</taxon>
    </lineage>
</organism>
<reference evidence="2" key="1">
    <citation type="submission" date="2022-11" db="UniProtKB">
        <authorList>
            <consortium name="WormBaseParasite"/>
        </authorList>
    </citation>
    <scope>IDENTIFICATION</scope>
</reference>
<dbReference type="AlphaFoldDB" id="A0A915IPT5"/>
<evidence type="ECO:0000313" key="2">
    <source>
        <dbReference type="WBParaSite" id="nRc.2.0.1.t15821-RA"/>
    </source>
</evidence>
<name>A0A915IPT5_ROMCU</name>
<evidence type="ECO:0000313" key="1">
    <source>
        <dbReference type="Proteomes" id="UP000887565"/>
    </source>
</evidence>
<dbReference type="Proteomes" id="UP000887565">
    <property type="component" value="Unplaced"/>
</dbReference>
<keyword evidence="1" id="KW-1185">Reference proteome</keyword>
<proteinExistence type="predicted"/>